<dbReference type="InterPro" id="IPR036397">
    <property type="entry name" value="RNaseH_sf"/>
</dbReference>
<dbReference type="EMBL" id="CM010719">
    <property type="protein sequence ID" value="RZC60474.1"/>
    <property type="molecule type" value="Genomic_DNA"/>
</dbReference>
<dbReference type="Pfam" id="PF02171">
    <property type="entry name" value="Piwi"/>
    <property type="match status" value="1"/>
</dbReference>
<name>A0A4Y7JH80_PAPSO</name>
<dbReference type="CDD" id="cd02846">
    <property type="entry name" value="PAZ_argonaute_like"/>
    <property type="match status" value="1"/>
</dbReference>
<sequence>MKTAKRMLKNMRIKTKHNNMDFKIIRLREKPCKELVFPMKVRNEDGADEGQTVEVTVYDYFTKHRKLEFTTSAYMPCVDVGRPKKPNYIPLEVSTMLVLSGHVQCYLSFLSLMLLLVCISALFACATATLYKVLSTMLRSSLVEKSRQKPLERIKTLTDSINNNRCDADPWLSACGVSIEKELISLEGLVLGAPALKVGNNVDCIPNNGRWNYNRQTLYEPVQIQRWALVNFSARCNTSQISRDLIDCAINKGINMERPYSLIEEDNQSRRLPPIARVEAMFEQIKQKLPGPPEFLLCALAERKNSDVYGPWKKKCLSGAGIVTQCICPMKVNDQYLTNVLLKINTKLGGKNSLLAVEQIPRIPLISETPTMILGMDVSHGSPGQSDIPSIAAVVGSGCWPLISRYRESVRTQSPKVEMIDSLYKVLPNGEDDGIMRELLVDLYQTSNGRKPSQIIIFRDGVSESQFNQVLNVDNSLGRDEAAKVHTNCRTENHHTKLFKAGGRPENVPPGTAVDTKVVHPRNYDFYMCAHNGAIHCAPWMAYFYIEAILSMAVAVVDAVSGSSLPLFQVSIDAVGLTVEIDSLYLTFSWEKNS</sequence>
<dbReference type="PROSITE" id="PS50822">
    <property type="entry name" value="PIWI"/>
    <property type="match status" value="1"/>
</dbReference>
<feature type="transmembrane region" description="Helical" evidence="2">
    <location>
        <begin position="106"/>
        <end position="131"/>
    </location>
</feature>
<dbReference type="STRING" id="3469.A0A4Y7JH80"/>
<dbReference type="Gene3D" id="3.30.420.10">
    <property type="entry name" value="Ribonuclease H-like superfamily/Ribonuclease H"/>
    <property type="match status" value="1"/>
</dbReference>
<dbReference type="SUPFAM" id="SSF101690">
    <property type="entry name" value="PAZ domain"/>
    <property type="match status" value="1"/>
</dbReference>
<dbReference type="Proteomes" id="UP000316621">
    <property type="component" value="Chromosome 5"/>
</dbReference>
<keyword evidence="6" id="KW-1185">Reference proteome</keyword>
<accession>A0A4Y7JH80</accession>
<keyword evidence="2" id="KW-0472">Membrane</keyword>
<dbReference type="Gene3D" id="2.170.260.10">
    <property type="entry name" value="paz domain"/>
    <property type="match status" value="1"/>
</dbReference>
<dbReference type="InterPro" id="IPR012337">
    <property type="entry name" value="RNaseH-like_sf"/>
</dbReference>
<keyword evidence="2" id="KW-0812">Transmembrane</keyword>
<dbReference type="GO" id="GO:0003723">
    <property type="term" value="F:RNA binding"/>
    <property type="evidence" value="ECO:0007669"/>
    <property type="project" value="InterPro"/>
</dbReference>
<gene>
    <name evidence="5" type="ORF">C5167_022249</name>
</gene>
<dbReference type="SUPFAM" id="SSF53098">
    <property type="entry name" value="Ribonuclease H-like"/>
    <property type="match status" value="1"/>
</dbReference>
<evidence type="ECO:0000259" key="3">
    <source>
        <dbReference type="PROSITE" id="PS50821"/>
    </source>
</evidence>
<evidence type="ECO:0000256" key="1">
    <source>
        <dbReference type="ARBA" id="ARBA00008201"/>
    </source>
</evidence>
<dbReference type="AlphaFoldDB" id="A0A4Y7JH80"/>
<evidence type="ECO:0000313" key="6">
    <source>
        <dbReference type="Proteomes" id="UP000316621"/>
    </source>
</evidence>
<reference evidence="5 6" key="1">
    <citation type="journal article" date="2018" name="Science">
        <title>The opium poppy genome and morphinan production.</title>
        <authorList>
            <person name="Guo L."/>
            <person name="Winzer T."/>
            <person name="Yang X."/>
            <person name="Li Y."/>
            <person name="Ning Z."/>
            <person name="He Z."/>
            <person name="Teodor R."/>
            <person name="Lu Y."/>
            <person name="Bowser T.A."/>
            <person name="Graham I.A."/>
            <person name="Ye K."/>
        </authorList>
    </citation>
    <scope>NUCLEOTIDE SEQUENCE [LARGE SCALE GENOMIC DNA]</scope>
    <source>
        <strain evidence="6">cv. HN1</strain>
        <tissue evidence="5">Leaves</tissue>
    </source>
</reference>
<dbReference type="PROSITE" id="PS50821">
    <property type="entry name" value="PAZ"/>
    <property type="match status" value="1"/>
</dbReference>
<dbReference type="Pfam" id="PF02170">
    <property type="entry name" value="PAZ"/>
    <property type="match status" value="1"/>
</dbReference>
<evidence type="ECO:0000313" key="5">
    <source>
        <dbReference type="EMBL" id="RZC60474.1"/>
    </source>
</evidence>
<dbReference type="Gramene" id="RZC60474">
    <property type="protein sequence ID" value="RZC60474"/>
    <property type="gene ID" value="C5167_022249"/>
</dbReference>
<dbReference type="InterPro" id="IPR003165">
    <property type="entry name" value="Piwi"/>
</dbReference>
<evidence type="ECO:0000259" key="4">
    <source>
        <dbReference type="PROSITE" id="PS50822"/>
    </source>
</evidence>
<dbReference type="InterPro" id="IPR036085">
    <property type="entry name" value="PAZ_dom_sf"/>
</dbReference>
<dbReference type="PANTHER" id="PTHR22891">
    <property type="entry name" value="EUKARYOTIC TRANSLATION INITIATION FACTOR 2C"/>
    <property type="match status" value="1"/>
</dbReference>
<feature type="domain" description="Piwi" evidence="4">
    <location>
        <begin position="295"/>
        <end position="543"/>
    </location>
</feature>
<evidence type="ECO:0000256" key="2">
    <source>
        <dbReference type="SAM" id="Phobius"/>
    </source>
</evidence>
<keyword evidence="2" id="KW-1133">Transmembrane helix</keyword>
<feature type="domain" description="PAZ" evidence="3">
    <location>
        <begin position="1"/>
        <end position="98"/>
    </location>
</feature>
<proteinExistence type="inferred from homology"/>
<organism evidence="5 6">
    <name type="scientific">Papaver somniferum</name>
    <name type="common">Opium poppy</name>
    <dbReference type="NCBI Taxonomy" id="3469"/>
    <lineage>
        <taxon>Eukaryota</taxon>
        <taxon>Viridiplantae</taxon>
        <taxon>Streptophyta</taxon>
        <taxon>Embryophyta</taxon>
        <taxon>Tracheophyta</taxon>
        <taxon>Spermatophyta</taxon>
        <taxon>Magnoliopsida</taxon>
        <taxon>Ranunculales</taxon>
        <taxon>Papaveraceae</taxon>
        <taxon>Papaveroideae</taxon>
        <taxon>Papaver</taxon>
    </lineage>
</organism>
<comment type="similarity">
    <text evidence="1">Belongs to the argonaute family. Ago subfamily.</text>
</comment>
<protein>
    <submittedName>
        <fullName evidence="5">Uncharacterized protein</fullName>
    </submittedName>
</protein>
<dbReference type="SMART" id="SM00950">
    <property type="entry name" value="Piwi"/>
    <property type="match status" value="1"/>
</dbReference>
<dbReference type="InterPro" id="IPR003100">
    <property type="entry name" value="PAZ_dom"/>
</dbReference>
<dbReference type="Gene3D" id="3.40.50.2300">
    <property type="match status" value="1"/>
</dbReference>